<accession>A0A368S0X8</accession>
<evidence type="ECO:0000313" key="1">
    <source>
        <dbReference type="EMBL" id="RCV36058.1"/>
    </source>
</evidence>
<dbReference type="AlphaFoldDB" id="A0A368S0X8"/>
<dbReference type="EMBL" id="CM003534">
    <property type="protein sequence ID" value="RCV36058.1"/>
    <property type="molecule type" value="Genomic_DNA"/>
</dbReference>
<gene>
    <name evidence="1" type="ORF">SETIT_7G289300v2</name>
</gene>
<reference evidence="1" key="1">
    <citation type="journal article" date="2012" name="Nat. Biotechnol.">
        <title>Reference genome sequence of the model plant Setaria.</title>
        <authorList>
            <person name="Bennetzen J.L."/>
            <person name="Schmutz J."/>
            <person name="Wang H."/>
            <person name="Percifield R."/>
            <person name="Hawkins J."/>
            <person name="Pontaroli A.C."/>
            <person name="Estep M."/>
            <person name="Feng L."/>
            <person name="Vaughn J.N."/>
            <person name="Grimwood J."/>
            <person name="Jenkins J."/>
            <person name="Barry K."/>
            <person name="Lindquist E."/>
            <person name="Hellsten U."/>
            <person name="Deshpande S."/>
            <person name="Wang X."/>
            <person name="Wu X."/>
            <person name="Mitros T."/>
            <person name="Triplett J."/>
            <person name="Yang X."/>
            <person name="Ye C.Y."/>
            <person name="Mauro-Herrera M."/>
            <person name="Wang L."/>
            <person name="Li P."/>
            <person name="Sharma M."/>
            <person name="Sharma R."/>
            <person name="Ronald P.C."/>
            <person name="Panaud O."/>
            <person name="Kellogg E.A."/>
            <person name="Brutnell T.P."/>
            <person name="Doust A.N."/>
            <person name="Tuskan G.A."/>
            <person name="Rokhsar D."/>
            <person name="Devos K.M."/>
        </authorList>
    </citation>
    <scope>NUCLEOTIDE SEQUENCE [LARGE SCALE GENOMIC DNA]</scope>
    <source>
        <strain evidence="1">Yugu1</strain>
    </source>
</reference>
<organism evidence="1">
    <name type="scientific">Setaria italica</name>
    <name type="common">Foxtail millet</name>
    <name type="synonym">Panicum italicum</name>
    <dbReference type="NCBI Taxonomy" id="4555"/>
    <lineage>
        <taxon>Eukaryota</taxon>
        <taxon>Viridiplantae</taxon>
        <taxon>Streptophyta</taxon>
        <taxon>Embryophyta</taxon>
        <taxon>Tracheophyta</taxon>
        <taxon>Spermatophyta</taxon>
        <taxon>Magnoliopsida</taxon>
        <taxon>Liliopsida</taxon>
        <taxon>Poales</taxon>
        <taxon>Poaceae</taxon>
        <taxon>PACMAD clade</taxon>
        <taxon>Panicoideae</taxon>
        <taxon>Panicodae</taxon>
        <taxon>Paniceae</taxon>
        <taxon>Cenchrinae</taxon>
        <taxon>Setaria</taxon>
    </lineage>
</organism>
<reference evidence="1" key="2">
    <citation type="submission" date="2015-07" db="EMBL/GenBank/DDBJ databases">
        <authorList>
            <person name="Noorani M."/>
        </authorList>
    </citation>
    <scope>NUCLEOTIDE SEQUENCE</scope>
    <source>
        <strain evidence="1">Yugu1</strain>
    </source>
</reference>
<sequence>MHKNVSDSINFGFVSHECCWGMRGRIWSIMLEGIHDGMLLRLHESC</sequence>
<protein>
    <submittedName>
        <fullName evidence="1">Uncharacterized protein</fullName>
    </submittedName>
</protein>
<proteinExistence type="predicted"/>
<name>A0A368S0X8_SETIT</name>